<protein>
    <submittedName>
        <fullName evidence="2">Transcriptional regulator</fullName>
    </submittedName>
</protein>
<organism evidence="1 2">
    <name type="scientific">Globodera pallida</name>
    <name type="common">Potato cyst nematode worm</name>
    <name type="synonym">Heterodera pallida</name>
    <dbReference type="NCBI Taxonomy" id="36090"/>
    <lineage>
        <taxon>Eukaryota</taxon>
        <taxon>Metazoa</taxon>
        <taxon>Ecdysozoa</taxon>
        <taxon>Nematoda</taxon>
        <taxon>Chromadorea</taxon>
        <taxon>Rhabditida</taxon>
        <taxon>Tylenchina</taxon>
        <taxon>Tylenchomorpha</taxon>
        <taxon>Tylenchoidea</taxon>
        <taxon>Heteroderidae</taxon>
        <taxon>Heteroderinae</taxon>
        <taxon>Globodera</taxon>
    </lineage>
</organism>
<dbReference type="WBParaSite" id="GPLIN_001640300">
    <property type="protein sequence ID" value="GPLIN_001640300"/>
    <property type="gene ID" value="GPLIN_001640300"/>
</dbReference>
<evidence type="ECO:0000313" key="2">
    <source>
        <dbReference type="WBParaSite" id="GPLIN_001640300"/>
    </source>
</evidence>
<reference evidence="1" key="1">
    <citation type="submission" date="2014-05" db="EMBL/GenBank/DDBJ databases">
        <title>The genome and life-stage specific transcriptomes of Globodera pallida elucidate key aspects of plant parasitism by a cyst nematode.</title>
        <authorList>
            <person name="Cotton J.A."/>
            <person name="Lilley C.J."/>
            <person name="Jones L.M."/>
            <person name="Kikuchi T."/>
            <person name="Reid A.J."/>
            <person name="Thorpe P."/>
            <person name="Tsai I.J."/>
            <person name="Beasley H."/>
            <person name="Blok V."/>
            <person name="Cock P.J.A."/>
            <person name="Van den Akker S.E."/>
            <person name="Holroyd N."/>
            <person name="Hunt M."/>
            <person name="Mantelin S."/>
            <person name="Naghra H."/>
            <person name="Pain A."/>
            <person name="Palomares-Rius J.E."/>
            <person name="Zarowiecki M."/>
            <person name="Berriman M."/>
            <person name="Jones J.T."/>
            <person name="Urwin P.E."/>
        </authorList>
    </citation>
    <scope>NUCLEOTIDE SEQUENCE [LARGE SCALE GENOMIC DNA]</scope>
    <source>
        <strain evidence="1">Lindley</strain>
    </source>
</reference>
<name>A0A183CU45_GLOPA</name>
<dbReference type="AlphaFoldDB" id="A0A183CU45"/>
<reference evidence="2" key="2">
    <citation type="submission" date="2016-06" db="UniProtKB">
        <authorList>
            <consortium name="WormBaseParasite"/>
        </authorList>
    </citation>
    <scope>IDENTIFICATION</scope>
</reference>
<keyword evidence="1" id="KW-1185">Reference proteome</keyword>
<proteinExistence type="predicted"/>
<dbReference type="Proteomes" id="UP000050741">
    <property type="component" value="Unassembled WGS sequence"/>
</dbReference>
<sequence length="32" mass="3841">LEHSLKTISHAVLLDTVMREQEEHQQQQRNEL</sequence>
<accession>A0A183CU45</accession>
<evidence type="ECO:0000313" key="1">
    <source>
        <dbReference type="Proteomes" id="UP000050741"/>
    </source>
</evidence>